<dbReference type="RefSeq" id="XP_026678993.1">
    <property type="nucleotide sequence ID" value="XM_026823192.1"/>
</dbReference>
<keyword evidence="2" id="KW-1185">Reference proteome</keyword>
<dbReference type="Proteomes" id="UP000079169">
    <property type="component" value="Unplaced"/>
</dbReference>
<dbReference type="AlphaFoldDB" id="A0A3Q0IWG4"/>
<evidence type="ECO:0000256" key="1">
    <source>
        <dbReference type="SAM" id="MobiDB-lite"/>
    </source>
</evidence>
<feature type="region of interest" description="Disordered" evidence="1">
    <location>
        <begin position="1"/>
        <end position="31"/>
    </location>
</feature>
<dbReference type="GeneID" id="113467161"/>
<reference evidence="3" key="1">
    <citation type="submission" date="2025-08" db="UniProtKB">
        <authorList>
            <consortium name="RefSeq"/>
        </authorList>
    </citation>
    <scope>IDENTIFICATION</scope>
</reference>
<evidence type="ECO:0000313" key="3">
    <source>
        <dbReference type="RefSeq" id="XP_026678993.1"/>
    </source>
</evidence>
<sequence length="100" mass="10032">MRHATPGDGGRSTTLLSTLDGRASELSDGSLSTKVPGAALKAVVANASNVKDALGETSGVSLSTEPSAVAFNEVSAKLPKTNVGELVANGDLDNSSFKDT</sequence>
<protein>
    <submittedName>
        <fullName evidence="3">Uncharacterized protein LOC113467161</fullName>
    </submittedName>
</protein>
<evidence type="ECO:0000313" key="2">
    <source>
        <dbReference type="Proteomes" id="UP000079169"/>
    </source>
</evidence>
<organism evidence="2 3">
    <name type="scientific">Diaphorina citri</name>
    <name type="common">Asian citrus psyllid</name>
    <dbReference type="NCBI Taxonomy" id="121845"/>
    <lineage>
        <taxon>Eukaryota</taxon>
        <taxon>Metazoa</taxon>
        <taxon>Ecdysozoa</taxon>
        <taxon>Arthropoda</taxon>
        <taxon>Hexapoda</taxon>
        <taxon>Insecta</taxon>
        <taxon>Pterygota</taxon>
        <taxon>Neoptera</taxon>
        <taxon>Paraneoptera</taxon>
        <taxon>Hemiptera</taxon>
        <taxon>Sternorrhyncha</taxon>
        <taxon>Psylloidea</taxon>
        <taxon>Psyllidae</taxon>
        <taxon>Diaphorininae</taxon>
        <taxon>Diaphorina</taxon>
    </lineage>
</organism>
<dbReference type="KEGG" id="dci:113467161"/>
<proteinExistence type="predicted"/>
<accession>A0A3Q0IWG4</accession>
<name>A0A3Q0IWG4_DIACI</name>
<gene>
    <name evidence="3" type="primary">LOC113467161</name>
</gene>
<dbReference type="PaxDb" id="121845-A0A3Q0IWG4"/>